<evidence type="ECO:0000256" key="7">
    <source>
        <dbReference type="ARBA" id="ARBA00023136"/>
    </source>
</evidence>
<feature type="transmembrane region" description="Helical" evidence="9">
    <location>
        <begin position="146"/>
        <end position="164"/>
    </location>
</feature>
<dbReference type="GO" id="GO:0055085">
    <property type="term" value="P:transmembrane transport"/>
    <property type="evidence" value="ECO:0007669"/>
    <property type="project" value="InterPro"/>
</dbReference>
<keyword evidence="5 8" id="KW-0812">Transmembrane</keyword>
<feature type="transmembrane region" description="Helical" evidence="9">
    <location>
        <begin position="262"/>
        <end position="283"/>
    </location>
</feature>
<evidence type="ECO:0000256" key="3">
    <source>
        <dbReference type="ARBA" id="ARBA00022448"/>
    </source>
</evidence>
<evidence type="ECO:0000256" key="1">
    <source>
        <dbReference type="ARBA" id="ARBA00004651"/>
    </source>
</evidence>
<keyword evidence="3 8" id="KW-0813">Transport</keyword>
<feature type="transmembrane region" description="Helical" evidence="9">
    <location>
        <begin position="40"/>
        <end position="60"/>
    </location>
</feature>
<feature type="transmembrane region" description="Helical" evidence="9">
    <location>
        <begin position="205"/>
        <end position="225"/>
    </location>
</feature>
<sequence>MLNVNVLTSYAFIVVALGTSLLAAAAGAVGCINVLKGESLIGDAIGHATFPGVVFAFMLALQRSPAVLLLGALFTGAVAYLLIQLLNTHSKLDLDAILAVVLSAFFGMGMVLKSYIQGNSRYGRASQAGLQNYIFGQAAFIMRGDIKVIFAVAAGILLLLLLFYKEIKVSIFDREYAAVIGLPSGIISGITVLMTLSVIATGLKLIGAILIASLLVIPAIIALQWSSRFDRVMIIAALSGGISSLIGTYISTICNGMSTGPVIIVVMSLMALISLVFGPRGGLARFRIRRRYR</sequence>
<evidence type="ECO:0000256" key="8">
    <source>
        <dbReference type="RuleBase" id="RU003943"/>
    </source>
</evidence>
<feature type="transmembrane region" description="Helical" evidence="9">
    <location>
        <begin position="66"/>
        <end position="83"/>
    </location>
</feature>
<evidence type="ECO:0000256" key="5">
    <source>
        <dbReference type="ARBA" id="ARBA00022692"/>
    </source>
</evidence>
<comment type="similarity">
    <text evidence="2 8">Belongs to the ABC-3 integral membrane protein family.</text>
</comment>
<dbReference type="PANTHER" id="PTHR30477">
    <property type="entry name" value="ABC-TRANSPORTER METAL-BINDING PROTEIN"/>
    <property type="match status" value="1"/>
</dbReference>
<comment type="caution">
    <text evidence="10">The sequence shown here is derived from an EMBL/GenBank/DDBJ whole genome shotgun (WGS) entry which is preliminary data.</text>
</comment>
<dbReference type="eggNOG" id="COG1108">
    <property type="taxonomic scope" value="Bacteria"/>
</dbReference>
<dbReference type="AlphaFoldDB" id="E6MHU2"/>
<keyword evidence="4" id="KW-1003">Cell membrane</keyword>
<dbReference type="Gene3D" id="1.10.3470.10">
    <property type="entry name" value="ABC transporter involved in vitamin B12 uptake, BtuC"/>
    <property type="match status" value="1"/>
</dbReference>
<dbReference type="GO" id="GO:0010043">
    <property type="term" value="P:response to zinc ion"/>
    <property type="evidence" value="ECO:0007669"/>
    <property type="project" value="TreeGrafter"/>
</dbReference>
<keyword evidence="11" id="KW-1185">Reference proteome</keyword>
<evidence type="ECO:0000256" key="2">
    <source>
        <dbReference type="ARBA" id="ARBA00008034"/>
    </source>
</evidence>
<dbReference type="RefSeq" id="WP_006599069.1">
    <property type="nucleotide sequence ID" value="NZ_GL622359.1"/>
</dbReference>
<dbReference type="InterPro" id="IPR001626">
    <property type="entry name" value="ABC_TroCD"/>
</dbReference>
<reference evidence="10 11" key="1">
    <citation type="submission" date="2010-12" db="EMBL/GenBank/DDBJ databases">
        <authorList>
            <person name="Muzny D."/>
            <person name="Qin X."/>
            <person name="Deng J."/>
            <person name="Jiang H."/>
            <person name="Liu Y."/>
            <person name="Qu J."/>
            <person name="Song X.-Z."/>
            <person name="Zhang L."/>
            <person name="Thornton R."/>
            <person name="Coyle M."/>
            <person name="Francisco L."/>
            <person name="Jackson L."/>
            <person name="Javaid M."/>
            <person name="Korchina V."/>
            <person name="Kovar C."/>
            <person name="Mata R."/>
            <person name="Mathew T."/>
            <person name="Ngo R."/>
            <person name="Nguyen L."/>
            <person name="Nguyen N."/>
            <person name="Okwuonu G."/>
            <person name="Ongeri F."/>
            <person name="Pham C."/>
            <person name="Simmons D."/>
            <person name="Wilczek-Boney K."/>
            <person name="Hale W."/>
            <person name="Jakkamsetti A."/>
            <person name="Pham P."/>
            <person name="Ruth R."/>
            <person name="San Lucas F."/>
            <person name="Warren J."/>
            <person name="Zhang J."/>
            <person name="Zhao Z."/>
            <person name="Zhou C."/>
            <person name="Zhu D."/>
            <person name="Lee S."/>
            <person name="Bess C."/>
            <person name="Blankenburg K."/>
            <person name="Forbes L."/>
            <person name="Fu Q."/>
            <person name="Gubbala S."/>
            <person name="Hirani K."/>
            <person name="Jayaseelan J.C."/>
            <person name="Lara F."/>
            <person name="Munidasa M."/>
            <person name="Palculict T."/>
            <person name="Patil S."/>
            <person name="Pu L.-L."/>
            <person name="Saada N."/>
            <person name="Tang L."/>
            <person name="Weissenberger G."/>
            <person name="Zhu Y."/>
            <person name="Hemphill L."/>
            <person name="Shang Y."/>
            <person name="Youmans B."/>
            <person name="Ayvaz T."/>
            <person name="Ross M."/>
            <person name="Santibanez J."/>
            <person name="Aqrawi P."/>
            <person name="Gross S."/>
            <person name="Joshi V."/>
            <person name="Fowler G."/>
            <person name="Nazareth L."/>
            <person name="Reid J."/>
            <person name="Worley K."/>
            <person name="Petrosino J."/>
            <person name="Highlander S."/>
            <person name="Gibbs R."/>
        </authorList>
    </citation>
    <scope>NUCLEOTIDE SEQUENCE [LARGE SCALE GENOMIC DNA]</scope>
    <source>
        <strain evidence="10 11">ATCC 23263</strain>
    </source>
</reference>
<protein>
    <submittedName>
        <fullName evidence="10">ABC 3 transport family protein</fullName>
    </submittedName>
</protein>
<name>E6MHU2_9FIRM</name>
<dbReference type="HOGENOM" id="CLU_028808_0_0_9"/>
<feature type="transmembrane region" description="Helical" evidence="9">
    <location>
        <begin position="176"/>
        <end position="199"/>
    </location>
</feature>
<dbReference type="STRING" id="887929.HMP0721_1647"/>
<evidence type="ECO:0000313" key="10">
    <source>
        <dbReference type="EMBL" id="EFV01266.1"/>
    </source>
</evidence>
<dbReference type="OrthoDB" id="9798540at2"/>
<comment type="subcellular location">
    <subcellularLocation>
        <location evidence="1 8">Cell membrane</location>
        <topology evidence="1 8">Multi-pass membrane protein</topology>
    </subcellularLocation>
</comment>
<accession>E6MHU2</accession>
<dbReference type="Proteomes" id="UP000004754">
    <property type="component" value="Unassembled WGS sequence"/>
</dbReference>
<dbReference type="SUPFAM" id="SSF81345">
    <property type="entry name" value="ABC transporter involved in vitamin B12 uptake, BtuC"/>
    <property type="match status" value="1"/>
</dbReference>
<gene>
    <name evidence="10" type="ORF">HMP0721_1647</name>
</gene>
<organism evidence="10 11">
    <name type="scientific">Pseudoramibacter alactolyticus ATCC 23263</name>
    <dbReference type="NCBI Taxonomy" id="887929"/>
    <lineage>
        <taxon>Bacteria</taxon>
        <taxon>Bacillati</taxon>
        <taxon>Bacillota</taxon>
        <taxon>Clostridia</taxon>
        <taxon>Eubacteriales</taxon>
        <taxon>Eubacteriaceae</taxon>
        <taxon>Pseudoramibacter</taxon>
    </lineage>
</organism>
<dbReference type="GO" id="GO:0043190">
    <property type="term" value="C:ATP-binding cassette (ABC) transporter complex"/>
    <property type="evidence" value="ECO:0007669"/>
    <property type="project" value="InterPro"/>
</dbReference>
<proteinExistence type="inferred from homology"/>
<feature type="transmembrane region" description="Helical" evidence="9">
    <location>
        <begin position="12"/>
        <end position="35"/>
    </location>
</feature>
<evidence type="ECO:0000256" key="4">
    <source>
        <dbReference type="ARBA" id="ARBA00022475"/>
    </source>
</evidence>
<keyword evidence="7 9" id="KW-0472">Membrane</keyword>
<evidence type="ECO:0000256" key="9">
    <source>
        <dbReference type="SAM" id="Phobius"/>
    </source>
</evidence>
<keyword evidence="6 9" id="KW-1133">Transmembrane helix</keyword>
<dbReference type="InterPro" id="IPR037294">
    <property type="entry name" value="ABC_BtuC-like"/>
</dbReference>
<evidence type="ECO:0000256" key="6">
    <source>
        <dbReference type="ARBA" id="ARBA00022989"/>
    </source>
</evidence>
<dbReference type="PANTHER" id="PTHR30477:SF3">
    <property type="entry name" value="METAL TRANSPORT SYSTEM MEMBRANE PROTEIN CT_069-RELATED"/>
    <property type="match status" value="1"/>
</dbReference>
<dbReference type="EMBL" id="AEQN01000022">
    <property type="protein sequence ID" value="EFV01266.1"/>
    <property type="molecule type" value="Genomic_DNA"/>
</dbReference>
<feature type="transmembrane region" description="Helical" evidence="9">
    <location>
        <begin position="232"/>
        <end position="250"/>
    </location>
</feature>
<evidence type="ECO:0000313" key="11">
    <source>
        <dbReference type="Proteomes" id="UP000004754"/>
    </source>
</evidence>
<feature type="transmembrane region" description="Helical" evidence="9">
    <location>
        <begin position="95"/>
        <end position="116"/>
    </location>
</feature>
<dbReference type="Pfam" id="PF00950">
    <property type="entry name" value="ABC-3"/>
    <property type="match status" value="1"/>
</dbReference>